<keyword evidence="4" id="KW-1185">Reference proteome</keyword>
<proteinExistence type="predicted"/>
<reference evidence="3" key="2">
    <citation type="submission" date="2021-02" db="EMBL/GenBank/DDBJ databases">
        <title>Aspergillus puulaauensis MK2 genome sequence.</title>
        <authorList>
            <person name="Futagami T."/>
            <person name="Mori K."/>
            <person name="Kadooka C."/>
            <person name="Tanaka T."/>
        </authorList>
    </citation>
    <scope>NUCLEOTIDE SEQUENCE</scope>
    <source>
        <strain evidence="3">MK2</strain>
    </source>
</reference>
<dbReference type="Proteomes" id="UP000654913">
    <property type="component" value="Chromosome 4"/>
</dbReference>
<evidence type="ECO:0000256" key="2">
    <source>
        <dbReference type="SAM" id="Phobius"/>
    </source>
</evidence>
<keyword evidence="2" id="KW-0812">Transmembrane</keyword>
<evidence type="ECO:0000313" key="3">
    <source>
        <dbReference type="EMBL" id="BCS23963.1"/>
    </source>
</evidence>
<evidence type="ECO:0000256" key="1">
    <source>
        <dbReference type="SAM" id="MobiDB-lite"/>
    </source>
</evidence>
<keyword evidence="2" id="KW-1133">Transmembrane helix</keyword>
<feature type="region of interest" description="Disordered" evidence="1">
    <location>
        <begin position="1"/>
        <end position="31"/>
    </location>
</feature>
<dbReference type="EMBL" id="AP024446">
    <property type="protein sequence ID" value="BCS23963.1"/>
    <property type="molecule type" value="Genomic_DNA"/>
</dbReference>
<sequence length="71" mass="7931">MARANNIGRAKKAGNNRKPGPNTKSPKSNAWPPSKFFKLFLVIYCLLFLVIAIHKFYFSKAARATAPIPQI</sequence>
<name>A0A7R8ANN3_9EURO</name>
<organism evidence="3 4">
    <name type="scientific">Aspergillus puulaauensis</name>
    <dbReference type="NCBI Taxonomy" id="1220207"/>
    <lineage>
        <taxon>Eukaryota</taxon>
        <taxon>Fungi</taxon>
        <taxon>Dikarya</taxon>
        <taxon>Ascomycota</taxon>
        <taxon>Pezizomycotina</taxon>
        <taxon>Eurotiomycetes</taxon>
        <taxon>Eurotiomycetidae</taxon>
        <taxon>Eurotiales</taxon>
        <taxon>Aspergillaceae</taxon>
        <taxon>Aspergillus</taxon>
    </lineage>
</organism>
<dbReference type="AlphaFoldDB" id="A0A7R8ANN3"/>
<reference evidence="3" key="1">
    <citation type="submission" date="2021-01" db="EMBL/GenBank/DDBJ databases">
        <authorList>
            <consortium name="Aspergillus puulaauensis MK2 genome sequencing consortium"/>
            <person name="Kazuki M."/>
            <person name="Futagami T."/>
        </authorList>
    </citation>
    <scope>NUCLEOTIDE SEQUENCE</scope>
    <source>
        <strain evidence="3">MK2</strain>
    </source>
</reference>
<dbReference type="KEGG" id="apuu:APUU_40407S"/>
<dbReference type="RefSeq" id="XP_041556157.1">
    <property type="nucleotide sequence ID" value="XM_041703475.1"/>
</dbReference>
<evidence type="ECO:0000313" key="4">
    <source>
        <dbReference type="Proteomes" id="UP000654913"/>
    </source>
</evidence>
<gene>
    <name evidence="3" type="ORF">APUU_40407S</name>
</gene>
<accession>A0A7R8ANN3</accession>
<feature type="transmembrane region" description="Helical" evidence="2">
    <location>
        <begin position="36"/>
        <end position="58"/>
    </location>
</feature>
<dbReference type="GeneID" id="64973968"/>
<protein>
    <submittedName>
        <fullName evidence="3">Uncharacterized protein</fullName>
    </submittedName>
</protein>
<keyword evidence="2" id="KW-0472">Membrane</keyword>